<dbReference type="STRING" id="1296565.SAMN05660657_04784"/>
<dbReference type="PROSITE" id="PS00622">
    <property type="entry name" value="HTH_LUXR_1"/>
    <property type="match status" value="1"/>
</dbReference>
<dbReference type="Gene3D" id="1.10.10.10">
    <property type="entry name" value="Winged helix-like DNA-binding domain superfamily/Winged helix DNA-binding domain"/>
    <property type="match status" value="1"/>
</dbReference>
<organism evidence="3 4">
    <name type="scientific">Geodermatophilus amargosae</name>
    <dbReference type="NCBI Taxonomy" id="1296565"/>
    <lineage>
        <taxon>Bacteria</taxon>
        <taxon>Bacillati</taxon>
        <taxon>Actinomycetota</taxon>
        <taxon>Actinomycetes</taxon>
        <taxon>Geodermatophilales</taxon>
        <taxon>Geodermatophilaceae</taxon>
        <taxon>Geodermatophilus</taxon>
    </lineage>
</organism>
<feature type="domain" description="HTH luxR-type" evidence="2">
    <location>
        <begin position="830"/>
        <end position="895"/>
    </location>
</feature>
<keyword evidence="4" id="KW-1185">Reference proteome</keyword>
<evidence type="ECO:0000259" key="2">
    <source>
        <dbReference type="PROSITE" id="PS50043"/>
    </source>
</evidence>
<dbReference type="GO" id="GO:0003677">
    <property type="term" value="F:DNA binding"/>
    <property type="evidence" value="ECO:0007669"/>
    <property type="project" value="UniProtKB-KW"/>
</dbReference>
<feature type="region of interest" description="Disordered" evidence="1">
    <location>
        <begin position="903"/>
        <end position="924"/>
    </location>
</feature>
<dbReference type="EMBL" id="FPBA01000025">
    <property type="protein sequence ID" value="SFU01870.1"/>
    <property type="molecule type" value="Genomic_DNA"/>
</dbReference>
<gene>
    <name evidence="3" type="ORF">SAMN05660657_04784</name>
</gene>
<proteinExistence type="predicted"/>
<dbReference type="InterPro" id="IPR036388">
    <property type="entry name" value="WH-like_DNA-bd_sf"/>
</dbReference>
<dbReference type="RefSeq" id="WP_093583515.1">
    <property type="nucleotide sequence ID" value="NZ_FPBA01000025.1"/>
</dbReference>
<dbReference type="CDD" id="cd06170">
    <property type="entry name" value="LuxR_C_like"/>
    <property type="match status" value="1"/>
</dbReference>
<dbReference type="AlphaFoldDB" id="A0A1I7CR06"/>
<dbReference type="SMART" id="SM00421">
    <property type="entry name" value="HTH_LUXR"/>
    <property type="match status" value="1"/>
</dbReference>
<dbReference type="SUPFAM" id="SSF46894">
    <property type="entry name" value="C-terminal effector domain of the bipartite response regulators"/>
    <property type="match status" value="1"/>
</dbReference>
<dbReference type="OrthoDB" id="3197423at2"/>
<evidence type="ECO:0000313" key="3">
    <source>
        <dbReference type="EMBL" id="SFU01870.1"/>
    </source>
</evidence>
<dbReference type="Proteomes" id="UP000199546">
    <property type="component" value="Unassembled WGS sequence"/>
</dbReference>
<dbReference type="InterPro" id="IPR027417">
    <property type="entry name" value="P-loop_NTPase"/>
</dbReference>
<name>A0A1I7CR06_9ACTN</name>
<reference evidence="4" key="1">
    <citation type="submission" date="2016-10" db="EMBL/GenBank/DDBJ databases">
        <authorList>
            <person name="Varghese N."/>
            <person name="Submissions S."/>
        </authorList>
    </citation>
    <scope>NUCLEOTIDE SEQUENCE [LARGE SCALE GENOMIC DNA]</scope>
    <source>
        <strain evidence="4">DSM 46136</strain>
    </source>
</reference>
<sequence length="924" mass="96503">MGETTRFHGNGPPNDDPGSGNVDPPGPPPGRGTHPGAEWVFVERGGELRRLLEGVDGAEPAAVVISGRQGAGRTRLAQEAIRVLRARRRGTEWVTCARSTETIPLGALTHLVPVGGVSSDPTAAWLALAATLDACTERHGRVVVGIDDAHLLDDLSATLVHKLVLTRKASVVLTVRSGARSPDVIAALWKDGLATRVELPPWSRGQVDRLLTSVLHGTVTSRTTEFLWHTSHGSVAHLRELLAAGAETGRLHEVGGVWRWEGDLEPTQRLLDVLQVETGELEPDGRAAAELLAVGGPLDLTDLVDLTSSEAVASLERRGMVSVEETPHGPTARLTEPLHAIGLRAQLPHATARRFQLRLVGTASARRWTEEDPVRAAELLLQTDGSTVAADVLLRGAQQASASADHRTAERLARVALERGAGTAASVVLAESLRWQGRPVEAESAVRQAQVGAATDQEQLTVTRSLNRFYGLGSTEEVDVAAPATEQDLVSAVRALLLVSAGRPRESLDLTEGARSDPPSRLWACAARTGALAVLGRADEALATADHGWTALDGCATTVESSTARAALAHAEVVALELSGRFGQAVQRAHELHRAALSRSAWAGDAVSALAVGSATLAAGRPAGAVRWLAEAATGLADRDPLGLLALCRAQLAQAHALAGDEVRARQILAVPSPSAVTAFRPETQLAHAWTAALGNRLEDALAAALEAASSAADMRQPAVEARALHVVVRLGGTGEAAGRLQELAREVGGPLFRTYATHAAALAAGHGDSLDEVAGEFDSMGAGVLAADAAAQAAEAHAVEGRRRRAATSAARAGALARAAGGVYSPALQRVGLRPLTARERQVAALAAEGLSNLGIAQKLQLSVRTVETHLAHAYTKLGISTRTALTVPLVTAARGWVPLPRTSSRPGIVQQPGEPGPPRPRQ</sequence>
<protein>
    <submittedName>
        <fullName evidence="3">Response regulator containing a CheY-like receiver domain and an HTH DNA-binding domain</fullName>
    </submittedName>
</protein>
<evidence type="ECO:0000313" key="4">
    <source>
        <dbReference type="Proteomes" id="UP000199546"/>
    </source>
</evidence>
<feature type="region of interest" description="Disordered" evidence="1">
    <location>
        <begin position="1"/>
        <end position="36"/>
    </location>
</feature>
<feature type="compositionally biased region" description="Low complexity" evidence="1">
    <location>
        <begin position="9"/>
        <end position="23"/>
    </location>
</feature>
<dbReference type="Gene3D" id="3.40.50.300">
    <property type="entry name" value="P-loop containing nucleotide triphosphate hydrolases"/>
    <property type="match status" value="1"/>
</dbReference>
<keyword evidence="3" id="KW-0238">DNA-binding</keyword>
<accession>A0A1I7CR06</accession>
<evidence type="ECO:0000256" key="1">
    <source>
        <dbReference type="SAM" id="MobiDB-lite"/>
    </source>
</evidence>
<dbReference type="GO" id="GO:0006355">
    <property type="term" value="P:regulation of DNA-templated transcription"/>
    <property type="evidence" value="ECO:0007669"/>
    <property type="project" value="InterPro"/>
</dbReference>
<dbReference type="PRINTS" id="PR00038">
    <property type="entry name" value="HTHLUXR"/>
</dbReference>
<dbReference type="InterPro" id="IPR016032">
    <property type="entry name" value="Sig_transdc_resp-reg_C-effctor"/>
</dbReference>
<dbReference type="Pfam" id="PF00196">
    <property type="entry name" value="GerE"/>
    <property type="match status" value="1"/>
</dbReference>
<dbReference type="SUPFAM" id="SSF52540">
    <property type="entry name" value="P-loop containing nucleoside triphosphate hydrolases"/>
    <property type="match status" value="1"/>
</dbReference>
<dbReference type="PROSITE" id="PS50043">
    <property type="entry name" value="HTH_LUXR_2"/>
    <property type="match status" value="1"/>
</dbReference>
<dbReference type="InterPro" id="IPR000792">
    <property type="entry name" value="Tscrpt_reg_LuxR_C"/>
</dbReference>